<evidence type="ECO:0000313" key="3">
    <source>
        <dbReference type="Proteomes" id="UP000240760"/>
    </source>
</evidence>
<keyword evidence="3" id="KW-1185">Reference proteome</keyword>
<evidence type="ECO:0000256" key="1">
    <source>
        <dbReference type="SAM" id="MobiDB-lite"/>
    </source>
</evidence>
<accession>A0A2T4CCY2</accession>
<reference evidence="2 3" key="1">
    <citation type="submission" date="2016-07" db="EMBL/GenBank/DDBJ databases">
        <title>Multiple horizontal gene transfer events from other fungi enriched the ability of initially mycotrophic Trichoderma (Ascomycota) to feed on dead plant biomass.</title>
        <authorList>
            <consortium name="DOE Joint Genome Institute"/>
            <person name="Aerts A."/>
            <person name="Atanasova L."/>
            <person name="Chenthamara K."/>
            <person name="Zhang J."/>
            <person name="Grujic M."/>
            <person name="Henrissat B."/>
            <person name="Kuo A."/>
            <person name="Salamov A."/>
            <person name="Lipzen A."/>
            <person name="Labutti K."/>
            <person name="Barry K."/>
            <person name="Miao Y."/>
            <person name="Rahimi M.J."/>
            <person name="Shen Q."/>
            <person name="Grigoriev I.V."/>
            <person name="Kubicek C.P."/>
            <person name="Druzhinina I.S."/>
        </authorList>
    </citation>
    <scope>NUCLEOTIDE SEQUENCE [LARGE SCALE GENOMIC DNA]</scope>
    <source>
        <strain evidence="2 3">ATCC 18648</strain>
    </source>
</reference>
<organism evidence="2 3">
    <name type="scientific">Trichoderma longibrachiatum ATCC 18648</name>
    <dbReference type="NCBI Taxonomy" id="983965"/>
    <lineage>
        <taxon>Eukaryota</taxon>
        <taxon>Fungi</taxon>
        <taxon>Dikarya</taxon>
        <taxon>Ascomycota</taxon>
        <taxon>Pezizomycotina</taxon>
        <taxon>Sordariomycetes</taxon>
        <taxon>Hypocreomycetidae</taxon>
        <taxon>Hypocreales</taxon>
        <taxon>Hypocreaceae</taxon>
        <taxon>Trichoderma</taxon>
    </lineage>
</organism>
<dbReference type="AlphaFoldDB" id="A0A2T4CCY2"/>
<evidence type="ECO:0000313" key="2">
    <source>
        <dbReference type="EMBL" id="PTB79382.1"/>
    </source>
</evidence>
<dbReference type="Proteomes" id="UP000240760">
    <property type="component" value="Unassembled WGS sequence"/>
</dbReference>
<feature type="region of interest" description="Disordered" evidence="1">
    <location>
        <begin position="1"/>
        <end position="25"/>
    </location>
</feature>
<feature type="compositionally biased region" description="Basic residues" evidence="1">
    <location>
        <begin position="14"/>
        <end position="24"/>
    </location>
</feature>
<feature type="compositionally biased region" description="Polar residues" evidence="1">
    <location>
        <begin position="1"/>
        <end position="13"/>
    </location>
</feature>
<proteinExistence type="predicted"/>
<protein>
    <submittedName>
        <fullName evidence="2">Uncharacterized protein</fullName>
    </submittedName>
</protein>
<gene>
    <name evidence="2" type="ORF">M440DRAFT_236813</name>
</gene>
<name>A0A2T4CCY2_TRILO</name>
<dbReference type="EMBL" id="KZ679128">
    <property type="protein sequence ID" value="PTB79382.1"/>
    <property type="molecule type" value="Genomic_DNA"/>
</dbReference>
<sequence>MSTCSKGGASTQLRPRRREKKASARCHASSSTDGSAMLVLDSTSCKFSLYTSTSLCDYVFSCAILYECSIRLRRGIVIILYTPVVRLLRCIEPCRSLVTSHQIPMIPPQQEYFRKWCKPKSQRKKRLRALQLQCCSAYIPPMSQSTMLPVYRHQLLFYMYTSHVITKRIASNETASPPISMYICTLKA</sequence>